<dbReference type="GO" id="GO:0051536">
    <property type="term" value="F:iron-sulfur cluster binding"/>
    <property type="evidence" value="ECO:0007669"/>
    <property type="project" value="UniProtKB-KW"/>
</dbReference>
<dbReference type="PANTHER" id="PTHR43742:SF6">
    <property type="entry name" value="OXIDOREDUCTASE YYAE-RELATED"/>
    <property type="match status" value="1"/>
</dbReference>
<evidence type="ECO:0000256" key="1">
    <source>
        <dbReference type="ARBA" id="ARBA00023004"/>
    </source>
</evidence>
<evidence type="ECO:0000313" key="5">
    <source>
        <dbReference type="Proteomes" id="UP000036356"/>
    </source>
</evidence>
<organism evidence="4 5">
    <name type="scientific">Desulfosporosinus acididurans</name>
    <dbReference type="NCBI Taxonomy" id="476652"/>
    <lineage>
        <taxon>Bacteria</taxon>
        <taxon>Bacillati</taxon>
        <taxon>Bacillota</taxon>
        <taxon>Clostridia</taxon>
        <taxon>Eubacteriales</taxon>
        <taxon>Desulfitobacteriaceae</taxon>
        <taxon>Desulfosporosinus</taxon>
    </lineage>
</organism>
<dbReference type="InterPro" id="IPR009010">
    <property type="entry name" value="Asp_de-COase-like_dom_sf"/>
</dbReference>
<protein>
    <submittedName>
        <fullName evidence="4">Molybdopterin dinucleotide binding domain protein</fullName>
    </submittedName>
</protein>
<dbReference type="InterPro" id="IPR050612">
    <property type="entry name" value="Prok_Mopterin_Oxidored"/>
</dbReference>
<keyword evidence="5" id="KW-1185">Reference proteome</keyword>
<dbReference type="PATRIC" id="fig|476652.3.peg.1343"/>
<evidence type="ECO:0000256" key="2">
    <source>
        <dbReference type="ARBA" id="ARBA00023014"/>
    </source>
</evidence>
<name>A0A0J1FT46_9FIRM</name>
<dbReference type="Proteomes" id="UP000036356">
    <property type="component" value="Unassembled WGS sequence"/>
</dbReference>
<proteinExistence type="predicted"/>
<dbReference type="InterPro" id="IPR006657">
    <property type="entry name" value="MoPterin_dinucl-bd_dom"/>
</dbReference>
<dbReference type="AlphaFoldDB" id="A0A0J1FT46"/>
<reference evidence="4 5" key="1">
    <citation type="submission" date="2015-06" db="EMBL/GenBank/DDBJ databases">
        <title>Draft genome of the moderately acidophilic sulfate reducer Candidatus Desulfosporosinus acididurans strain M1.</title>
        <authorList>
            <person name="Poehlein A."/>
            <person name="Petzsch P."/>
            <person name="Johnson B.D."/>
            <person name="Schloemann M."/>
            <person name="Daniel R."/>
            <person name="Muehling M."/>
        </authorList>
    </citation>
    <scope>NUCLEOTIDE SEQUENCE [LARGE SCALE GENOMIC DNA]</scope>
    <source>
        <strain evidence="4 5">M1</strain>
    </source>
</reference>
<feature type="domain" description="Molybdopterin dinucleotide-binding" evidence="3">
    <location>
        <begin position="5"/>
        <end position="99"/>
    </location>
</feature>
<dbReference type="Pfam" id="PF01568">
    <property type="entry name" value="Molydop_binding"/>
    <property type="match status" value="1"/>
</dbReference>
<accession>A0A0J1FT46</accession>
<gene>
    <name evidence="4" type="ORF">DEAC_c13050</name>
</gene>
<dbReference type="RefSeq" id="WP_242847086.1">
    <property type="nucleotide sequence ID" value="NZ_LDZY01000004.1"/>
</dbReference>
<dbReference type="SUPFAM" id="SSF50692">
    <property type="entry name" value="ADC-like"/>
    <property type="match status" value="1"/>
</dbReference>
<keyword evidence="1" id="KW-0408">Iron</keyword>
<evidence type="ECO:0000313" key="4">
    <source>
        <dbReference type="EMBL" id="KLU66639.1"/>
    </source>
</evidence>
<dbReference type="PANTHER" id="PTHR43742">
    <property type="entry name" value="TRIMETHYLAMINE-N-OXIDE REDUCTASE"/>
    <property type="match status" value="1"/>
</dbReference>
<keyword evidence="2" id="KW-0479">Metal-binding</keyword>
<dbReference type="STRING" id="476652.DEAC_c13050"/>
<comment type="caution">
    <text evidence="4">The sequence shown here is derived from an EMBL/GenBank/DDBJ whole genome shotgun (WGS) entry which is preliminary data.</text>
</comment>
<dbReference type="GO" id="GO:0016491">
    <property type="term" value="F:oxidoreductase activity"/>
    <property type="evidence" value="ECO:0007669"/>
    <property type="project" value="InterPro"/>
</dbReference>
<sequence>MSSPNLYSLNSSSNEREDLLKKKKTAYLLMNVEDALAKNLKDLQQVLAFNERGEVNFILKTTTKVPRGVVVTEGLFWNGNSRTSSVNALTSQRLTDRASASTLYDVKVDVRGGE</sequence>
<keyword evidence="2" id="KW-0411">Iron-sulfur</keyword>
<dbReference type="GO" id="GO:0043546">
    <property type="term" value="F:molybdopterin cofactor binding"/>
    <property type="evidence" value="ECO:0007669"/>
    <property type="project" value="InterPro"/>
</dbReference>
<evidence type="ECO:0000259" key="3">
    <source>
        <dbReference type="Pfam" id="PF01568"/>
    </source>
</evidence>
<dbReference type="EMBL" id="LDZY01000004">
    <property type="protein sequence ID" value="KLU66639.1"/>
    <property type="molecule type" value="Genomic_DNA"/>
</dbReference>
<dbReference type="Gene3D" id="2.40.40.20">
    <property type="match status" value="1"/>
</dbReference>